<keyword evidence="4" id="KW-1185">Reference proteome</keyword>
<protein>
    <submittedName>
        <fullName evidence="5 6">Uncharacterized protein LOC101860591</fullName>
    </submittedName>
</protein>
<sequence length="786" mass="91037">MAGSMFVDKDVTRISTAIFNNDMDELKKALADGEDPFYTDRKHNTYLHYVCTMHRPFIIHIIVGTGINLNAQNRHGNTALHVTALQHECCHVGDLMAAGVNPFIKNRDGRTASEIPTKNRFWKFIYEKYQPGIFEAIAAHDVDKVLNLLHCWTRVDTLRDGKTLRQFAACRKFHDIVFHVDFHRHTLGAIYAVLERDAEKAWTFLTHAKCDVNYVNYGADSCHILQYAIKLKDVRLVRMICKSKVNVNLRVTLQNYIKAPLYFAVLDPNVSDDIMWTVLKAGANFTLKDERGRNAAVYALDKTHRKVSAEVIEYMMKNDLDVSQRDMTGVTLRDVARLARRTDIVTLVDKAYVKLIRTSNLKELERLCVVRYDSMLINFNYRDTFIYASGNETEEAVEFTKWLQEFDLEVRKFHYIVRHRSLDDVINLLASTDRPEMLVNARDRGGRAAIHLCVLYWRFDVLKLLLHHDAVDINACDNLGRTAYHYTCAVEEEDERKDFCFLLTDAGINQELCDCSGHRAVDYINSRKANEWLAKERKMRYGMVKQLACVDKYEELCHLMKYRGKTLKHFNMAVRNFKYPVPLFAALLSPLMPEYRDLMFVAMDHAKEDIVVKLIQLGADWNRRELCETKAECEEKGEMQSVIMSVKERAKILGMTKVLYAIEKKKDFLLRRAEERRTWKKGTDRKSTKGQARVENLRVTQKPSGSEGDEEQNVSFEESVVESDEEYDGSIEEGQEDAGDKDADEQDYVDEEFEEVEVENSSNASHNIDDQDEDFHDFYSKDSFEL</sequence>
<dbReference type="RefSeq" id="XP_005103960.1">
    <property type="nucleotide sequence ID" value="XM_005103903.3"/>
</dbReference>
<feature type="region of interest" description="Disordered" evidence="3">
    <location>
        <begin position="679"/>
        <end position="786"/>
    </location>
</feature>
<feature type="compositionally biased region" description="Acidic residues" evidence="3">
    <location>
        <begin position="719"/>
        <end position="758"/>
    </location>
</feature>
<dbReference type="Gene3D" id="1.25.40.20">
    <property type="entry name" value="Ankyrin repeat-containing domain"/>
    <property type="match status" value="3"/>
</dbReference>
<keyword evidence="2" id="KW-0040">ANK repeat</keyword>
<dbReference type="Proteomes" id="UP000694888">
    <property type="component" value="Unplaced"/>
</dbReference>
<gene>
    <name evidence="5 6" type="primary">LOC101860591</name>
</gene>
<dbReference type="PANTHER" id="PTHR24189:SF50">
    <property type="entry name" value="ANKYRIN REPEAT AND SOCS BOX PROTEIN 2"/>
    <property type="match status" value="1"/>
</dbReference>
<proteinExistence type="predicted"/>
<accession>A0ABM0JXN7</accession>
<evidence type="ECO:0000256" key="2">
    <source>
        <dbReference type="ARBA" id="ARBA00023043"/>
    </source>
</evidence>
<dbReference type="RefSeq" id="XP_012941121.1">
    <property type="nucleotide sequence ID" value="XM_013085667.2"/>
</dbReference>
<organism evidence="4 5">
    <name type="scientific">Aplysia californica</name>
    <name type="common">California sea hare</name>
    <dbReference type="NCBI Taxonomy" id="6500"/>
    <lineage>
        <taxon>Eukaryota</taxon>
        <taxon>Metazoa</taxon>
        <taxon>Spiralia</taxon>
        <taxon>Lophotrochozoa</taxon>
        <taxon>Mollusca</taxon>
        <taxon>Gastropoda</taxon>
        <taxon>Heterobranchia</taxon>
        <taxon>Euthyneura</taxon>
        <taxon>Tectipleura</taxon>
        <taxon>Aplysiida</taxon>
        <taxon>Aplysioidea</taxon>
        <taxon>Aplysiidae</taxon>
        <taxon>Aplysia</taxon>
    </lineage>
</organism>
<reference evidence="5 6" key="1">
    <citation type="submission" date="2025-05" db="UniProtKB">
        <authorList>
            <consortium name="RefSeq"/>
        </authorList>
    </citation>
    <scope>IDENTIFICATION</scope>
</reference>
<evidence type="ECO:0000313" key="5">
    <source>
        <dbReference type="RefSeq" id="XP_005103960.1"/>
    </source>
</evidence>
<dbReference type="InterPro" id="IPR002110">
    <property type="entry name" value="Ankyrin_rpt"/>
</dbReference>
<dbReference type="GeneID" id="101860591"/>
<evidence type="ECO:0000313" key="6">
    <source>
        <dbReference type="RefSeq" id="XP_012941121.1"/>
    </source>
</evidence>
<dbReference type="Pfam" id="PF00023">
    <property type="entry name" value="Ank"/>
    <property type="match status" value="1"/>
</dbReference>
<dbReference type="PANTHER" id="PTHR24189">
    <property type="entry name" value="MYOTROPHIN"/>
    <property type="match status" value="1"/>
</dbReference>
<feature type="compositionally biased region" description="Basic and acidic residues" evidence="3">
    <location>
        <begin position="776"/>
        <end position="786"/>
    </location>
</feature>
<evidence type="ECO:0000313" key="4">
    <source>
        <dbReference type="Proteomes" id="UP000694888"/>
    </source>
</evidence>
<evidence type="ECO:0000256" key="1">
    <source>
        <dbReference type="ARBA" id="ARBA00022737"/>
    </source>
</evidence>
<name>A0ABM0JXN7_APLCA</name>
<dbReference type="InterPro" id="IPR050745">
    <property type="entry name" value="Multifunctional_regulatory"/>
</dbReference>
<dbReference type="SUPFAM" id="SSF48403">
    <property type="entry name" value="Ankyrin repeat"/>
    <property type="match status" value="2"/>
</dbReference>
<dbReference type="SMART" id="SM00248">
    <property type="entry name" value="ANK"/>
    <property type="match status" value="7"/>
</dbReference>
<dbReference type="InterPro" id="IPR036770">
    <property type="entry name" value="Ankyrin_rpt-contain_sf"/>
</dbReference>
<keyword evidence="1" id="KW-0677">Repeat</keyword>
<evidence type="ECO:0000256" key="3">
    <source>
        <dbReference type="SAM" id="MobiDB-lite"/>
    </source>
</evidence>